<dbReference type="PANTHER" id="PTHR10030:SF37">
    <property type="entry name" value="ALPHA-L-FUCOSIDASE-RELATED"/>
    <property type="match status" value="1"/>
</dbReference>
<dbReference type="GO" id="GO:0005764">
    <property type="term" value="C:lysosome"/>
    <property type="evidence" value="ECO:0007669"/>
    <property type="project" value="TreeGrafter"/>
</dbReference>
<evidence type="ECO:0000259" key="6">
    <source>
        <dbReference type="Pfam" id="PF01120"/>
    </source>
</evidence>
<feature type="domain" description="Glycoside hydrolase family 29 N-terminal" evidence="6">
    <location>
        <begin position="45"/>
        <end position="336"/>
    </location>
</feature>
<gene>
    <name evidence="7" type="ORF">SAMN02745116_02283</name>
</gene>
<dbReference type="EMBL" id="FUXI01000032">
    <property type="protein sequence ID" value="SKA06044.1"/>
    <property type="molecule type" value="Genomic_DNA"/>
</dbReference>
<dbReference type="Proteomes" id="UP000190328">
    <property type="component" value="Unassembled WGS sequence"/>
</dbReference>
<proteinExistence type="inferred from homology"/>
<dbReference type="PANTHER" id="PTHR10030">
    <property type="entry name" value="ALPHA-L-FUCOSIDASE"/>
    <property type="match status" value="1"/>
</dbReference>
<evidence type="ECO:0000256" key="2">
    <source>
        <dbReference type="ARBA" id="ARBA00012662"/>
    </source>
</evidence>
<dbReference type="AlphaFoldDB" id="A0A1T4QQT0"/>
<evidence type="ECO:0000256" key="4">
    <source>
        <dbReference type="ARBA" id="ARBA00022801"/>
    </source>
</evidence>
<accession>A0A1T4QQT0</accession>
<evidence type="ECO:0000256" key="1">
    <source>
        <dbReference type="ARBA" id="ARBA00007951"/>
    </source>
</evidence>
<dbReference type="GO" id="GO:0006004">
    <property type="term" value="P:fucose metabolic process"/>
    <property type="evidence" value="ECO:0007669"/>
    <property type="project" value="TreeGrafter"/>
</dbReference>
<evidence type="ECO:0000313" key="7">
    <source>
        <dbReference type="EMBL" id="SKA06044.1"/>
    </source>
</evidence>
<keyword evidence="3" id="KW-0732">Signal</keyword>
<keyword evidence="8" id="KW-1185">Reference proteome</keyword>
<dbReference type="OrthoDB" id="107551at2"/>
<dbReference type="STRING" id="263852.SAMN02745116_02283"/>
<dbReference type="RefSeq" id="WP_078808183.1">
    <property type="nucleotide sequence ID" value="NZ_FUXI01000032.1"/>
</dbReference>
<dbReference type="InterPro" id="IPR057739">
    <property type="entry name" value="Glyco_hydro_29_N"/>
</dbReference>
<protein>
    <recommendedName>
        <fullName evidence="2">alpha-L-fucosidase</fullName>
        <ecNumber evidence="2">3.2.1.51</ecNumber>
    </recommendedName>
</protein>
<reference evidence="7 8" key="1">
    <citation type="submission" date="2017-02" db="EMBL/GenBank/DDBJ databases">
        <authorList>
            <person name="Peterson S.W."/>
        </authorList>
    </citation>
    <scope>NUCLEOTIDE SEQUENCE [LARGE SCALE GENOMIC DNA]</scope>
    <source>
        <strain evidence="7 8">ATCC BAA-1030</strain>
    </source>
</reference>
<dbReference type="Pfam" id="PF01120">
    <property type="entry name" value="Alpha_L_fucos"/>
    <property type="match status" value="1"/>
</dbReference>
<dbReference type="GO" id="GO:0004560">
    <property type="term" value="F:alpha-L-fucosidase activity"/>
    <property type="evidence" value="ECO:0007669"/>
    <property type="project" value="InterPro"/>
</dbReference>
<name>A0A1T4QQT0_9ENTE</name>
<dbReference type="InterPro" id="IPR000933">
    <property type="entry name" value="Glyco_hydro_29"/>
</dbReference>
<dbReference type="SUPFAM" id="SSF51445">
    <property type="entry name" value="(Trans)glycosidases"/>
    <property type="match status" value="1"/>
</dbReference>
<dbReference type="EC" id="3.2.1.51" evidence="2"/>
<evidence type="ECO:0000256" key="5">
    <source>
        <dbReference type="ARBA" id="ARBA00023295"/>
    </source>
</evidence>
<dbReference type="SMART" id="SM00812">
    <property type="entry name" value="Alpha_L_fucos"/>
    <property type="match status" value="1"/>
</dbReference>
<dbReference type="Gene3D" id="2.60.120.260">
    <property type="entry name" value="Galactose-binding domain-like"/>
    <property type="match status" value="1"/>
</dbReference>
<dbReference type="GO" id="GO:0016139">
    <property type="term" value="P:glycoside catabolic process"/>
    <property type="evidence" value="ECO:0007669"/>
    <property type="project" value="TreeGrafter"/>
</dbReference>
<comment type="similarity">
    <text evidence="1">Belongs to the glycosyl hydrolase 29 family.</text>
</comment>
<keyword evidence="5" id="KW-0326">Glycosidase</keyword>
<sequence>MDIQKATRITPSERQFAWQQLEFYGFLHFGMNTMTDSEWGEGRESPKTFHPTALDVDSWIETLKESEMRAVILTCKHHDGFCLWPSDYTDYSVKNSPLGNTQGDIVKLVSESCKKYGLKFGVYLSPWDRNAKSYGKGKEYDDYYINQLTELLTNYGEIFCVWLDGACGEGENGKVQEYDWERYYETVRRLQPNAVLNICGPDVRWCGNEAGSVRKAEWSVVPKRLTEAEIVSSLSQKEDDGKFSRIITSTDEDLGSRSQIADEEELVWYPCEVDTSIRIGWFYHSDEDRSVRTSTELFEIYKKAVGGNSSLLLNVPPTPEGKLHPNDVASLKGLGEKIRKLRENVVENFHVVASSGDFVKGSIWQAEKEDTLPTLEIFFENEEEICGVILQENIRDSQRIELFEIYGKVGESWKFLGSAETVGHKKIFEHEPVKTKEMNIIFRQSREYPTLASLNFMKTEEYANED</sequence>
<organism evidence="7 8">
    <name type="scientific">Pilibacter termitis</name>
    <dbReference type="NCBI Taxonomy" id="263852"/>
    <lineage>
        <taxon>Bacteria</taxon>
        <taxon>Bacillati</taxon>
        <taxon>Bacillota</taxon>
        <taxon>Bacilli</taxon>
        <taxon>Lactobacillales</taxon>
        <taxon>Enterococcaceae</taxon>
        <taxon>Pilibacter</taxon>
    </lineage>
</organism>
<evidence type="ECO:0000256" key="3">
    <source>
        <dbReference type="ARBA" id="ARBA00022729"/>
    </source>
</evidence>
<dbReference type="InterPro" id="IPR017853">
    <property type="entry name" value="GH"/>
</dbReference>
<keyword evidence="4" id="KW-0378">Hydrolase</keyword>
<dbReference type="Gene3D" id="3.20.20.80">
    <property type="entry name" value="Glycosidases"/>
    <property type="match status" value="1"/>
</dbReference>
<evidence type="ECO:0000313" key="8">
    <source>
        <dbReference type="Proteomes" id="UP000190328"/>
    </source>
</evidence>